<dbReference type="OrthoDB" id="10017428at2759"/>
<gene>
    <name evidence="2" type="ORF">KQP761_LOCUS22429</name>
</gene>
<comment type="caution">
    <text evidence="2">The sequence shown here is derived from an EMBL/GenBank/DDBJ whole genome shotgun (WGS) entry which is preliminary data.</text>
</comment>
<evidence type="ECO:0000256" key="1">
    <source>
        <dbReference type="SAM" id="MobiDB-lite"/>
    </source>
</evidence>
<sequence>MPNKIRFCIVCKRYDRKTRLNYTRIYTPEREEKLLEGYRRRYKGQELSRPILNELVHQKCYNKIVQGVSSNDSNEILPSIEQNKDDTDEEQEKDQTSLIQFRSRMPFPSKSKKHLFERRQRVCAICNRYGYRSHNKMKQIVSNFMANKLAEGYSYIHKKPYGQSLLDAYIHETCFRKLYSSYRYHTSKKFMNQSPLRRHQPFARQLLISPHETRSRSNLDKSSMESESRSKPSADEPANLSIERLFSTPLYTSITTTNTSAELSARSCLFRPCIQRLTSEEIEFYTKRKLISNRINDENPPIDQLPTIRSSVTQTLTTDASVVYSNQDIDDNDIHINEQDRSPDWTPTHLSSSPSVFNKTENICTSAAKIRRRYLKPPPLAKPTNPLIPDHTYINNITVKKPPVNLEKLVDWLMEELKSSPNPMSMGEVLQKYKELIEEGTSTTTRENVHRERLRHQLEKYYSSKFIFVTPNKREGTFVALHDIDHYVRYAIKNAKQEKEKATEASILSSIVLPPTPIDHSRQTCEVVMNGIRKIRLYIRDAKQLDSSPSLFMRNVVGLISTSEKQFHKISQQYDFYRMIDEDLFDNGNDKISNKVDKSVRNMSLASDLISARHDNRISKKHFQLADEFTKKNFNSTPKQIITLLNRYGHTCSYKSYTKMKASKERTTNELEPEIIDEIENIIRNDDKSSDSEMDLMEF</sequence>
<evidence type="ECO:0000313" key="2">
    <source>
        <dbReference type="EMBL" id="CAF1602233.1"/>
    </source>
</evidence>
<protein>
    <submittedName>
        <fullName evidence="2">Uncharacterized protein</fullName>
    </submittedName>
</protein>
<proteinExistence type="predicted"/>
<feature type="region of interest" description="Disordered" evidence="1">
    <location>
        <begin position="73"/>
        <end position="97"/>
    </location>
</feature>
<accession>A0A816AUR8</accession>
<feature type="region of interest" description="Disordered" evidence="1">
    <location>
        <begin position="205"/>
        <end position="239"/>
    </location>
</feature>
<reference evidence="2" key="1">
    <citation type="submission" date="2021-02" db="EMBL/GenBank/DDBJ databases">
        <authorList>
            <person name="Nowell W R."/>
        </authorList>
    </citation>
    <scope>NUCLEOTIDE SEQUENCE</scope>
</reference>
<name>A0A816AUR8_9BILA</name>
<feature type="compositionally biased region" description="Basic and acidic residues" evidence="1">
    <location>
        <begin position="211"/>
        <end position="234"/>
    </location>
</feature>
<organism evidence="2 3">
    <name type="scientific">Rotaria magnacalcarata</name>
    <dbReference type="NCBI Taxonomy" id="392030"/>
    <lineage>
        <taxon>Eukaryota</taxon>
        <taxon>Metazoa</taxon>
        <taxon>Spiralia</taxon>
        <taxon>Gnathifera</taxon>
        <taxon>Rotifera</taxon>
        <taxon>Eurotatoria</taxon>
        <taxon>Bdelloidea</taxon>
        <taxon>Philodinida</taxon>
        <taxon>Philodinidae</taxon>
        <taxon>Rotaria</taxon>
    </lineage>
</organism>
<dbReference type="Proteomes" id="UP000663834">
    <property type="component" value="Unassembled WGS sequence"/>
</dbReference>
<dbReference type="EMBL" id="CAJNOW010011739">
    <property type="protein sequence ID" value="CAF1602233.1"/>
    <property type="molecule type" value="Genomic_DNA"/>
</dbReference>
<dbReference type="AlphaFoldDB" id="A0A816AUR8"/>
<evidence type="ECO:0000313" key="3">
    <source>
        <dbReference type="Proteomes" id="UP000663834"/>
    </source>
</evidence>